<sequence length="460" mass="52760">MEEAQLEKKKGDDDYKDEFYKRAVKHYTRGAELDSGDISFLIKRAKAHFWLQEYEDCVSDCDEAVERGRELRSSIGLVADALSWKGSALLELAACAADYEPAITALRLSLRLCPGNKETRAKLDEAESVKKSFEDQEAADHHQDEGQELLSQGKWEEAAAQFTEAIKMNPTDPKNFSDRAKCHIKLNVLAKGLEDADRCIELDPTFCKGYLRKGDVQLLNHNYEGAMATYLAGLKYGPQKAYIHDRLKRCVEHIIEMANDSAAKEELVKEIEYLRNELQKSMDEAEEFKEEASDERLRRSELEQMVKALGDSCTSRVEQLIIEHGRLLQEANKHNANLERQLSEYREHNANLEDQLSEYGEHNANLERQLSECRGDFERLLSIQNRIQTHFICPISQEVMHDPHIAADGHTYEAQEISHWLVEHNTSPMTNLPLEHIELTPNHTLRSAIQEWCQHQNMAP</sequence>
<dbReference type="AlphaFoldDB" id="A0A6G1CN75"/>
<keyword evidence="2" id="KW-0808">Transferase</keyword>
<name>A0A6G1CN75_9ORYZ</name>
<proteinExistence type="predicted"/>
<evidence type="ECO:0000256" key="2">
    <source>
        <dbReference type="ARBA" id="ARBA00022679"/>
    </source>
</evidence>
<dbReference type="CDD" id="cd16655">
    <property type="entry name" value="RING-Ubox_WDSUB1-like"/>
    <property type="match status" value="1"/>
</dbReference>
<gene>
    <name evidence="9" type="ORF">E2562_003511</name>
</gene>
<accession>A0A6G1CN75</accession>
<feature type="domain" description="U-box" evidence="8">
    <location>
        <begin position="386"/>
        <end position="459"/>
    </location>
</feature>
<evidence type="ECO:0000256" key="3">
    <source>
        <dbReference type="ARBA" id="ARBA00022737"/>
    </source>
</evidence>
<dbReference type="SUPFAM" id="SSF57850">
    <property type="entry name" value="RING/U-box"/>
    <property type="match status" value="1"/>
</dbReference>
<keyword evidence="10" id="KW-1185">Reference proteome</keyword>
<dbReference type="PANTHER" id="PTHR22904:SF523">
    <property type="entry name" value="STRESS-INDUCED-PHOSPHOPROTEIN 1"/>
    <property type="match status" value="1"/>
</dbReference>
<feature type="region of interest" description="Disordered" evidence="7">
    <location>
        <begin position="124"/>
        <end position="147"/>
    </location>
</feature>
<evidence type="ECO:0000259" key="8">
    <source>
        <dbReference type="PROSITE" id="PS51698"/>
    </source>
</evidence>
<dbReference type="Pfam" id="PF04564">
    <property type="entry name" value="U-box"/>
    <property type="match status" value="1"/>
</dbReference>
<dbReference type="SMART" id="SM00504">
    <property type="entry name" value="Ubox"/>
    <property type="match status" value="1"/>
</dbReference>
<dbReference type="SUPFAM" id="SSF48452">
    <property type="entry name" value="TPR-like"/>
    <property type="match status" value="2"/>
</dbReference>
<keyword evidence="3" id="KW-0677">Repeat</keyword>
<feature type="repeat" description="TPR" evidence="5">
    <location>
        <begin position="139"/>
        <end position="172"/>
    </location>
</feature>
<dbReference type="PANTHER" id="PTHR22904">
    <property type="entry name" value="TPR REPEAT CONTAINING PROTEIN"/>
    <property type="match status" value="1"/>
</dbReference>
<feature type="compositionally biased region" description="Basic and acidic residues" evidence="7">
    <location>
        <begin position="124"/>
        <end position="145"/>
    </location>
</feature>
<keyword evidence="6" id="KW-0175">Coiled coil</keyword>
<dbReference type="UniPathway" id="UPA00143"/>
<dbReference type="Proteomes" id="UP000479710">
    <property type="component" value="Unassembled WGS sequence"/>
</dbReference>
<organism evidence="9 10">
    <name type="scientific">Oryza meyeriana var. granulata</name>
    <dbReference type="NCBI Taxonomy" id="110450"/>
    <lineage>
        <taxon>Eukaryota</taxon>
        <taxon>Viridiplantae</taxon>
        <taxon>Streptophyta</taxon>
        <taxon>Embryophyta</taxon>
        <taxon>Tracheophyta</taxon>
        <taxon>Spermatophyta</taxon>
        <taxon>Magnoliopsida</taxon>
        <taxon>Liliopsida</taxon>
        <taxon>Poales</taxon>
        <taxon>Poaceae</taxon>
        <taxon>BOP clade</taxon>
        <taxon>Oryzoideae</taxon>
        <taxon>Oryzeae</taxon>
        <taxon>Oryzinae</taxon>
        <taxon>Oryza</taxon>
        <taxon>Oryza meyeriana</taxon>
    </lineage>
</organism>
<dbReference type="GO" id="GO:0051879">
    <property type="term" value="F:Hsp90 protein binding"/>
    <property type="evidence" value="ECO:0007669"/>
    <property type="project" value="TreeGrafter"/>
</dbReference>
<dbReference type="Gene3D" id="3.30.40.10">
    <property type="entry name" value="Zinc/RING finger domain, C3HC4 (zinc finger)"/>
    <property type="match status" value="1"/>
</dbReference>
<keyword evidence="4 5" id="KW-0802">TPR repeat</keyword>
<comment type="caution">
    <text evidence="9">The sequence shown here is derived from an EMBL/GenBank/DDBJ whole genome shotgun (WGS) entry which is preliminary data.</text>
</comment>
<dbReference type="PROSITE" id="PS50005">
    <property type="entry name" value="TPR"/>
    <property type="match status" value="1"/>
</dbReference>
<dbReference type="Gene3D" id="1.25.40.10">
    <property type="entry name" value="Tetratricopeptide repeat domain"/>
    <property type="match status" value="2"/>
</dbReference>
<dbReference type="PROSITE" id="PS51698">
    <property type="entry name" value="U_BOX"/>
    <property type="match status" value="1"/>
</dbReference>
<evidence type="ECO:0000256" key="4">
    <source>
        <dbReference type="ARBA" id="ARBA00022803"/>
    </source>
</evidence>
<evidence type="ECO:0000256" key="6">
    <source>
        <dbReference type="SAM" id="Coils"/>
    </source>
</evidence>
<dbReference type="OrthoDB" id="10064100at2759"/>
<evidence type="ECO:0000256" key="1">
    <source>
        <dbReference type="ARBA" id="ARBA00004906"/>
    </source>
</evidence>
<dbReference type="GO" id="GO:0016567">
    <property type="term" value="P:protein ubiquitination"/>
    <property type="evidence" value="ECO:0007669"/>
    <property type="project" value="UniProtKB-UniPathway"/>
</dbReference>
<evidence type="ECO:0000256" key="5">
    <source>
        <dbReference type="PROSITE-ProRule" id="PRU00339"/>
    </source>
</evidence>
<dbReference type="InterPro" id="IPR011990">
    <property type="entry name" value="TPR-like_helical_dom_sf"/>
</dbReference>
<evidence type="ECO:0000313" key="10">
    <source>
        <dbReference type="Proteomes" id="UP000479710"/>
    </source>
</evidence>
<dbReference type="EMBL" id="SPHZ02000008">
    <property type="protein sequence ID" value="KAF0901531.1"/>
    <property type="molecule type" value="Genomic_DNA"/>
</dbReference>
<protein>
    <recommendedName>
        <fullName evidence="8">U-box domain-containing protein</fullName>
    </recommendedName>
</protein>
<evidence type="ECO:0000256" key="7">
    <source>
        <dbReference type="SAM" id="MobiDB-lite"/>
    </source>
</evidence>
<reference evidence="9 10" key="1">
    <citation type="submission" date="2019-11" db="EMBL/GenBank/DDBJ databases">
        <title>Whole genome sequence of Oryza granulata.</title>
        <authorList>
            <person name="Li W."/>
        </authorList>
    </citation>
    <scope>NUCLEOTIDE SEQUENCE [LARGE SCALE GENOMIC DNA]</scope>
    <source>
        <strain evidence="10">cv. Menghai</strain>
        <tissue evidence="9">Leaf</tissue>
    </source>
</reference>
<dbReference type="InterPro" id="IPR003613">
    <property type="entry name" value="Ubox_domain"/>
</dbReference>
<dbReference type="InterPro" id="IPR013083">
    <property type="entry name" value="Znf_RING/FYVE/PHD"/>
</dbReference>
<dbReference type="InterPro" id="IPR019734">
    <property type="entry name" value="TPR_rpt"/>
</dbReference>
<dbReference type="GO" id="GO:0004842">
    <property type="term" value="F:ubiquitin-protein transferase activity"/>
    <property type="evidence" value="ECO:0007669"/>
    <property type="project" value="InterPro"/>
</dbReference>
<comment type="pathway">
    <text evidence="1">Protein modification; protein ubiquitination.</text>
</comment>
<dbReference type="SMART" id="SM00028">
    <property type="entry name" value="TPR"/>
    <property type="match status" value="5"/>
</dbReference>
<evidence type="ECO:0000313" key="9">
    <source>
        <dbReference type="EMBL" id="KAF0901531.1"/>
    </source>
</evidence>
<feature type="coiled-coil region" evidence="6">
    <location>
        <begin position="257"/>
        <end position="369"/>
    </location>
</feature>